<proteinExistence type="predicted"/>
<evidence type="ECO:0000256" key="1">
    <source>
        <dbReference type="SAM" id="Phobius"/>
    </source>
</evidence>
<name>A0ABV5KLF5_9BACL</name>
<comment type="caution">
    <text evidence="2">The sequence shown here is derived from an EMBL/GenBank/DDBJ whole genome shotgun (WGS) entry which is preliminary data.</text>
</comment>
<gene>
    <name evidence="2" type="ORF">ACFFSY_07355</name>
</gene>
<keyword evidence="1" id="KW-0812">Transmembrane</keyword>
<feature type="transmembrane region" description="Helical" evidence="1">
    <location>
        <begin position="6"/>
        <end position="30"/>
    </location>
</feature>
<keyword evidence="1" id="KW-0472">Membrane</keyword>
<protein>
    <recommendedName>
        <fullName evidence="4">Sulfite exporter TauE/SafE family protein</fullName>
    </recommendedName>
</protein>
<dbReference type="Proteomes" id="UP001589747">
    <property type="component" value="Unassembled WGS sequence"/>
</dbReference>
<reference evidence="2 3" key="1">
    <citation type="submission" date="2024-09" db="EMBL/GenBank/DDBJ databases">
        <authorList>
            <person name="Sun Q."/>
            <person name="Mori K."/>
        </authorList>
    </citation>
    <scope>NUCLEOTIDE SEQUENCE [LARGE SCALE GENOMIC DNA]</scope>
    <source>
        <strain evidence="2 3">TISTR 2452</strain>
    </source>
</reference>
<dbReference type="EMBL" id="JBHMDO010000015">
    <property type="protein sequence ID" value="MFB9325740.1"/>
    <property type="molecule type" value="Genomic_DNA"/>
</dbReference>
<organism evidence="2 3">
    <name type="scientific">Paenibacillus aurantiacus</name>
    <dbReference type="NCBI Taxonomy" id="1936118"/>
    <lineage>
        <taxon>Bacteria</taxon>
        <taxon>Bacillati</taxon>
        <taxon>Bacillota</taxon>
        <taxon>Bacilli</taxon>
        <taxon>Bacillales</taxon>
        <taxon>Paenibacillaceae</taxon>
        <taxon>Paenibacillus</taxon>
    </lineage>
</organism>
<evidence type="ECO:0000313" key="2">
    <source>
        <dbReference type="EMBL" id="MFB9325740.1"/>
    </source>
</evidence>
<keyword evidence="1" id="KW-1133">Transmembrane helix</keyword>
<accession>A0ABV5KLF5</accession>
<sequence>MPEIALLVLLGLIASVFGSIVGLGGGIILVPSLTLLRERLTGAAQVPPFGRELGPVVRRLGRNFALWEAYSSKSFTSV</sequence>
<dbReference type="RefSeq" id="WP_377492167.1">
    <property type="nucleotide sequence ID" value="NZ_JBHMDO010000015.1"/>
</dbReference>
<evidence type="ECO:0000313" key="3">
    <source>
        <dbReference type="Proteomes" id="UP001589747"/>
    </source>
</evidence>
<keyword evidence="3" id="KW-1185">Reference proteome</keyword>
<evidence type="ECO:0008006" key="4">
    <source>
        <dbReference type="Google" id="ProtNLM"/>
    </source>
</evidence>